<evidence type="ECO:0000313" key="1">
    <source>
        <dbReference type="EMBL" id="GAA0598115.1"/>
    </source>
</evidence>
<name>A0ABN1FUJ7_9BACI</name>
<dbReference type="Proteomes" id="UP001500866">
    <property type="component" value="Unassembled WGS sequence"/>
</dbReference>
<reference evidence="1 2" key="1">
    <citation type="journal article" date="2019" name="Int. J. Syst. Evol. Microbiol.">
        <title>The Global Catalogue of Microorganisms (GCM) 10K type strain sequencing project: providing services to taxonomists for standard genome sequencing and annotation.</title>
        <authorList>
            <consortium name="The Broad Institute Genomics Platform"/>
            <consortium name="The Broad Institute Genome Sequencing Center for Infectious Disease"/>
            <person name="Wu L."/>
            <person name="Ma J."/>
        </authorList>
    </citation>
    <scope>NUCLEOTIDE SEQUENCE [LARGE SCALE GENOMIC DNA]</scope>
    <source>
        <strain evidence="1 2">JCM 15395</strain>
    </source>
</reference>
<dbReference type="NCBIfam" id="TIGR04088">
    <property type="entry name" value="cognate_SipW"/>
    <property type="match status" value="1"/>
</dbReference>
<keyword evidence="2" id="KW-1185">Reference proteome</keyword>
<dbReference type="InterPro" id="IPR022121">
    <property type="entry name" value="Peptidase_M73_camelysin"/>
</dbReference>
<dbReference type="InterPro" id="IPR023833">
    <property type="entry name" value="Signal_pept_SipW-depend-type"/>
</dbReference>
<organism evidence="1 2">
    <name type="scientific">Virgibacillus siamensis</name>
    <dbReference type="NCBI Taxonomy" id="480071"/>
    <lineage>
        <taxon>Bacteria</taxon>
        <taxon>Bacillati</taxon>
        <taxon>Bacillota</taxon>
        <taxon>Bacilli</taxon>
        <taxon>Bacillales</taxon>
        <taxon>Bacillaceae</taxon>
        <taxon>Virgibacillus</taxon>
    </lineage>
</organism>
<sequence>MGIKKKIGLGIASAALGLSLVGGGTYAYFSDQVVTNNTFAAGTLDLSANKTNIINLDSMKPGDKVVREFELSNIGNLDMSQIILNTEYTVTDVNGDNTSDFGEQIKLNFLINDTKGYTVVYETTLAELKENPLNLVEENVIDPEADGHGAGLKSGEENLFAVEFEFVNSDEPQNQFQGDTVNLKWKFNAKQGDGDTSLPNE</sequence>
<gene>
    <name evidence="1" type="ORF">GCM10009001_12800</name>
</gene>
<dbReference type="EMBL" id="BAAADS010000009">
    <property type="protein sequence ID" value="GAA0598115.1"/>
    <property type="molecule type" value="Genomic_DNA"/>
</dbReference>
<protein>
    <submittedName>
        <fullName evidence="1">CalY family protein</fullName>
    </submittedName>
</protein>
<dbReference type="Pfam" id="PF12389">
    <property type="entry name" value="Peptidase_M73"/>
    <property type="match status" value="1"/>
</dbReference>
<evidence type="ECO:0000313" key="2">
    <source>
        <dbReference type="Proteomes" id="UP001500866"/>
    </source>
</evidence>
<dbReference type="RefSeq" id="WP_343811373.1">
    <property type="nucleotide sequence ID" value="NZ_BAAADS010000009.1"/>
</dbReference>
<comment type="caution">
    <text evidence="1">The sequence shown here is derived from an EMBL/GenBank/DDBJ whole genome shotgun (WGS) entry which is preliminary data.</text>
</comment>
<accession>A0ABN1FUJ7</accession>
<proteinExistence type="predicted"/>